<organism evidence="2 3">
    <name type="scientific">Diutina rugosa</name>
    <name type="common">Yeast</name>
    <name type="synonym">Candida rugosa</name>
    <dbReference type="NCBI Taxonomy" id="5481"/>
    <lineage>
        <taxon>Eukaryota</taxon>
        <taxon>Fungi</taxon>
        <taxon>Dikarya</taxon>
        <taxon>Ascomycota</taxon>
        <taxon>Saccharomycotina</taxon>
        <taxon>Pichiomycetes</taxon>
        <taxon>Debaryomycetaceae</taxon>
        <taxon>Diutina</taxon>
    </lineage>
</organism>
<comment type="caution">
    <text evidence="2">The sequence shown here is derived from an EMBL/GenBank/DDBJ whole genome shotgun (WGS) entry which is preliminary data.</text>
</comment>
<evidence type="ECO:0000313" key="2">
    <source>
        <dbReference type="EMBL" id="KAA8901175.1"/>
    </source>
</evidence>
<gene>
    <name evidence="2" type="ORF">DIURU_003545</name>
</gene>
<dbReference type="Proteomes" id="UP000449547">
    <property type="component" value="Unassembled WGS sequence"/>
</dbReference>
<name>A0A642UQJ5_DIURU</name>
<accession>A0A642UQJ5</accession>
<feature type="transmembrane region" description="Helical" evidence="1">
    <location>
        <begin position="386"/>
        <end position="404"/>
    </location>
</feature>
<proteinExistence type="predicted"/>
<keyword evidence="1" id="KW-0812">Transmembrane</keyword>
<keyword evidence="3" id="KW-1185">Reference proteome</keyword>
<dbReference type="AlphaFoldDB" id="A0A642UQJ5"/>
<protein>
    <submittedName>
        <fullName evidence="2">Uncharacterized protein</fullName>
    </submittedName>
</protein>
<dbReference type="EMBL" id="SWFT01000105">
    <property type="protein sequence ID" value="KAA8901175.1"/>
    <property type="molecule type" value="Genomic_DNA"/>
</dbReference>
<keyword evidence="1" id="KW-0472">Membrane</keyword>
<reference evidence="2 3" key="1">
    <citation type="submission" date="2019-07" db="EMBL/GenBank/DDBJ databases">
        <title>Genome assembly of two rare yeast pathogens: Diutina rugosa and Trichomonascus ciferrii.</title>
        <authorList>
            <person name="Mixao V."/>
            <person name="Saus E."/>
            <person name="Hansen A."/>
            <person name="Lass-Flor C."/>
            <person name="Gabaldon T."/>
        </authorList>
    </citation>
    <scope>NUCLEOTIDE SEQUENCE [LARGE SCALE GENOMIC DNA]</scope>
    <source>
        <strain evidence="2 3">CBS 613</strain>
    </source>
</reference>
<dbReference type="RefSeq" id="XP_034011798.1">
    <property type="nucleotide sequence ID" value="XM_034156319.1"/>
</dbReference>
<evidence type="ECO:0000256" key="1">
    <source>
        <dbReference type="SAM" id="Phobius"/>
    </source>
</evidence>
<evidence type="ECO:0000313" key="3">
    <source>
        <dbReference type="Proteomes" id="UP000449547"/>
    </source>
</evidence>
<dbReference type="VEuPathDB" id="FungiDB:DIURU_003545"/>
<dbReference type="GeneID" id="54782196"/>
<sequence>MRFAEPAGYFDSFGASLMASTKHDQSYSYEPDDCDMTLPNNESQLGRRRLPSCSSSSSLRSFYQTEEEMTSLFESCWRQIGSPDFVTSSQMLDLLSILEELVRSPFFFTLDDDIVGHLKSICKPSSIYMKPEAFKILTIILDDIRVFDYETQTFYGKPQPVDRLNNTIEYYVDQNYHIVEASEIAEEATRCSLKDSLSIPFSGYDDTDKFEENEFAYPSRQRLSPSPSFSSDAESIMEYSGFVKGHVRTVSSPITEASFEPLLAVPSKPSLSKTSSRASSQRTDSLISPKALSVAELMDRLLDDYQFVNLKYSCVEYEINVHRAHLLHQDNDLLHLSKSTTSLELRVARLRSAIDKLKLKPVEAAVQPTTELIPFSMREADESTTIPVVFWLALIVVIFGMFMVDL</sequence>
<keyword evidence="1" id="KW-1133">Transmembrane helix</keyword>